<feature type="active site" evidence="6">
    <location>
        <position position="183"/>
    </location>
</feature>
<feature type="region of interest" description="Disordered" evidence="8">
    <location>
        <begin position="38"/>
        <end position="57"/>
    </location>
</feature>
<evidence type="ECO:0000256" key="4">
    <source>
        <dbReference type="ARBA" id="ARBA00012314"/>
    </source>
</evidence>
<dbReference type="PROSITE" id="PS00437">
    <property type="entry name" value="CATALASE_1"/>
    <property type="match status" value="1"/>
</dbReference>
<dbReference type="GO" id="GO:0042542">
    <property type="term" value="P:response to hydrogen peroxide"/>
    <property type="evidence" value="ECO:0007669"/>
    <property type="project" value="TreeGrafter"/>
</dbReference>
<keyword evidence="5" id="KW-0576">Peroxisome</keyword>
<dbReference type="GO" id="GO:0004096">
    <property type="term" value="F:catalase activity"/>
    <property type="evidence" value="ECO:0007669"/>
    <property type="project" value="UniProtKB-EC"/>
</dbReference>
<dbReference type="CDD" id="cd08154">
    <property type="entry name" value="catalase_clade_1"/>
    <property type="match status" value="1"/>
</dbReference>
<dbReference type="GO" id="GO:0046872">
    <property type="term" value="F:metal ion binding"/>
    <property type="evidence" value="ECO:0007669"/>
    <property type="project" value="UniProtKB-KW"/>
</dbReference>
<protein>
    <recommendedName>
        <fullName evidence="4">catalase</fullName>
        <ecNumber evidence="4">1.11.1.6</ecNumber>
    </recommendedName>
</protein>
<evidence type="ECO:0000259" key="9">
    <source>
        <dbReference type="SMART" id="SM01060"/>
    </source>
</evidence>
<dbReference type="InterPro" id="IPR020835">
    <property type="entry name" value="Catalase_sf"/>
</dbReference>
<dbReference type="PROSITE" id="PS51402">
    <property type="entry name" value="CATALASE_3"/>
    <property type="match status" value="1"/>
</dbReference>
<dbReference type="Pfam" id="PF00199">
    <property type="entry name" value="Catalase"/>
    <property type="match status" value="1"/>
</dbReference>
<dbReference type="PANTHER" id="PTHR11465:SF23">
    <property type="entry name" value="CATALASE-2"/>
    <property type="match status" value="1"/>
</dbReference>
<feature type="active site" evidence="6">
    <location>
        <position position="110"/>
    </location>
</feature>
<dbReference type="SMART" id="SM01060">
    <property type="entry name" value="Catalase"/>
    <property type="match status" value="1"/>
</dbReference>
<keyword evidence="7" id="KW-0349">Heme</keyword>
<organism evidence="10 11">
    <name type="scientific">[Myrmecia] bisecta</name>
    <dbReference type="NCBI Taxonomy" id="41462"/>
    <lineage>
        <taxon>Eukaryota</taxon>
        <taxon>Viridiplantae</taxon>
        <taxon>Chlorophyta</taxon>
        <taxon>core chlorophytes</taxon>
        <taxon>Trebouxiophyceae</taxon>
        <taxon>Trebouxiales</taxon>
        <taxon>Trebouxiaceae</taxon>
        <taxon>Myrmecia</taxon>
    </lineage>
</organism>
<accession>A0AAW1QEP2</accession>
<dbReference type="GO" id="GO:0005777">
    <property type="term" value="C:peroxisome"/>
    <property type="evidence" value="ECO:0007669"/>
    <property type="project" value="UniProtKB-SubCell"/>
</dbReference>
<dbReference type="GO" id="GO:0020037">
    <property type="term" value="F:heme binding"/>
    <property type="evidence" value="ECO:0007669"/>
    <property type="project" value="InterPro"/>
</dbReference>
<evidence type="ECO:0000313" key="11">
    <source>
        <dbReference type="Proteomes" id="UP001489004"/>
    </source>
</evidence>
<comment type="caution">
    <text evidence="10">The sequence shown here is derived from an EMBL/GenBank/DDBJ whole genome shotgun (WGS) entry which is preliminary data.</text>
</comment>
<comment type="similarity">
    <text evidence="3">Belongs to the catalase family.</text>
</comment>
<dbReference type="InterPro" id="IPR002226">
    <property type="entry name" value="Catalase_haem_BS"/>
</dbReference>
<gene>
    <name evidence="10" type="ORF">WJX72_002822</name>
</gene>
<evidence type="ECO:0000256" key="8">
    <source>
        <dbReference type="SAM" id="MobiDB-lite"/>
    </source>
</evidence>
<dbReference type="PANTHER" id="PTHR11465">
    <property type="entry name" value="CATALASE"/>
    <property type="match status" value="1"/>
</dbReference>
<dbReference type="InterPro" id="IPR018028">
    <property type="entry name" value="Catalase"/>
</dbReference>
<dbReference type="PIRSF" id="PIRSF038928">
    <property type="entry name" value="Catalase_clade1-3"/>
    <property type="match status" value="1"/>
</dbReference>
<keyword evidence="7" id="KW-0479">Metal-binding</keyword>
<evidence type="ECO:0000256" key="5">
    <source>
        <dbReference type="ARBA" id="ARBA00023140"/>
    </source>
</evidence>
<keyword evidence="11" id="KW-1185">Reference proteome</keyword>
<keyword evidence="7" id="KW-0408">Iron</keyword>
<proteinExistence type="inferred from homology"/>
<comment type="subcellular location">
    <subcellularLocation>
        <location evidence="2">Peroxisome</location>
    </subcellularLocation>
</comment>
<feature type="binding site" description="axial binding residue" evidence="7">
    <location>
        <position position="395"/>
    </location>
    <ligand>
        <name>heme</name>
        <dbReference type="ChEBI" id="CHEBI:30413"/>
    </ligand>
    <ligandPart>
        <name>Fe</name>
        <dbReference type="ChEBI" id="CHEBI:18248"/>
    </ligandPart>
</feature>
<dbReference type="Gene3D" id="2.40.180.10">
    <property type="entry name" value="Catalase core domain"/>
    <property type="match status" value="1"/>
</dbReference>
<dbReference type="SUPFAM" id="SSF56634">
    <property type="entry name" value="Heme-dependent catalase-like"/>
    <property type="match status" value="1"/>
</dbReference>
<comment type="cofactor">
    <cofactor evidence="1 7">
        <name>heme</name>
        <dbReference type="ChEBI" id="CHEBI:30413"/>
    </cofactor>
</comment>
<evidence type="ECO:0000256" key="7">
    <source>
        <dbReference type="PIRSR" id="PIRSR038928-2"/>
    </source>
</evidence>
<evidence type="ECO:0000256" key="1">
    <source>
        <dbReference type="ARBA" id="ARBA00001971"/>
    </source>
</evidence>
<dbReference type="AlphaFoldDB" id="A0AAW1QEP2"/>
<dbReference type="InterPro" id="IPR024711">
    <property type="entry name" value="Catalase_clade1/3"/>
</dbReference>
<evidence type="ECO:0000256" key="2">
    <source>
        <dbReference type="ARBA" id="ARBA00004275"/>
    </source>
</evidence>
<dbReference type="GO" id="GO:0042744">
    <property type="term" value="P:hydrogen peroxide catabolic process"/>
    <property type="evidence" value="ECO:0007669"/>
    <property type="project" value="TreeGrafter"/>
</dbReference>
<reference evidence="10 11" key="1">
    <citation type="journal article" date="2024" name="Nat. Commun.">
        <title>Phylogenomics reveals the evolutionary origins of lichenization in chlorophyte algae.</title>
        <authorList>
            <person name="Puginier C."/>
            <person name="Libourel C."/>
            <person name="Otte J."/>
            <person name="Skaloud P."/>
            <person name="Haon M."/>
            <person name="Grisel S."/>
            <person name="Petersen M."/>
            <person name="Berrin J.G."/>
            <person name="Delaux P.M."/>
            <person name="Dal Grande F."/>
            <person name="Keller J."/>
        </authorList>
    </citation>
    <scope>NUCLEOTIDE SEQUENCE [LARGE SCALE GENOMIC DNA]</scope>
    <source>
        <strain evidence="10 11">SAG 2043</strain>
    </source>
</reference>
<dbReference type="EMBL" id="JALJOR010000003">
    <property type="protein sequence ID" value="KAK9819827.1"/>
    <property type="molecule type" value="Genomic_DNA"/>
</dbReference>
<evidence type="ECO:0000256" key="6">
    <source>
        <dbReference type="PIRSR" id="PIRSR038928-1"/>
    </source>
</evidence>
<dbReference type="PRINTS" id="PR00067">
    <property type="entry name" value="CATALASE"/>
</dbReference>
<evidence type="ECO:0000256" key="3">
    <source>
        <dbReference type="ARBA" id="ARBA00005329"/>
    </source>
</evidence>
<name>A0AAW1QEP2_9CHLO</name>
<dbReference type="EC" id="1.11.1.6" evidence="4"/>
<dbReference type="InterPro" id="IPR011614">
    <property type="entry name" value="Catalase_core"/>
</dbReference>
<dbReference type="Proteomes" id="UP001489004">
    <property type="component" value="Unassembled WGS sequence"/>
</dbReference>
<feature type="domain" description="Catalase core" evidence="9">
    <location>
        <begin position="63"/>
        <end position="448"/>
    </location>
</feature>
<evidence type="ECO:0000313" key="10">
    <source>
        <dbReference type="EMBL" id="KAK9819827.1"/>
    </source>
</evidence>
<sequence length="574" mass="64507">MFSRSLTAPCGSAWLVSRCCKPAAANRQLVTSVKAQAANAGSDGNGNGAKPLPSNARNTNYLTTNQGAPIYNNDHTLTVGPRGPALLEDFHLIEKMQQFDREKTPERIVHARGIVAKGYFEVTHDITDLTCAELFSEVGKKTETAVRFSVVTHGRDSPEGLRDIRGFATKFYTQEGNWDLVGNNIPVFFIRDGFKFPDLVHALRPNPKNNIQEAWRFLDFLSHHPESAHVMTWLAGIEGIPVNYRHMEGYGVNTFTLINQAGKETYVKFHWRPEAGTKFMTDDEAQSIGEFNMRHSHATHDLYNSIADGKGPEYSFSIQTMDPADEDKFDFDPLDCTKVWPEEQFPLQPVGRMVLDRNIDNFHNESESIAFSPGITVPGIGHSNDKVLQTRVFSYADTQRYRIGTNYQMLPINQPKCPFHNSHENGAMNFMDKQGEVNYWPSTIDKVEVDPNNNAALSVGKQEIRGQRVKADIPKQNDFQQAGDRWRNMGVREKGQLIFTLSNWMKGQLIFTLSNWMSDPKCTPEIRNRWLDIWQQCDGTMATALKAALAGQKPLQALKVKPGGHPDMVGATEA</sequence>